<dbReference type="Pfam" id="PF03441">
    <property type="entry name" value="FAD_binding_7"/>
    <property type="match status" value="1"/>
</dbReference>
<gene>
    <name evidence="8" type="ORF">HKT18_12775</name>
</gene>
<organism evidence="8 9">
    <name type="scientific">Flavobacterium rivulicola</name>
    <dbReference type="NCBI Taxonomy" id="2732161"/>
    <lineage>
        <taxon>Bacteria</taxon>
        <taxon>Pseudomonadati</taxon>
        <taxon>Bacteroidota</taxon>
        <taxon>Flavobacteriia</taxon>
        <taxon>Flavobacteriales</taxon>
        <taxon>Flavobacteriaceae</taxon>
        <taxon>Flavobacterium</taxon>
    </lineage>
</organism>
<evidence type="ECO:0000313" key="9">
    <source>
        <dbReference type="Proteomes" id="UP000536509"/>
    </source>
</evidence>
<dbReference type="SUPFAM" id="SSF52425">
    <property type="entry name" value="Cryptochrome/photolyase, N-terminal domain"/>
    <property type="match status" value="1"/>
</dbReference>
<evidence type="ECO:0000256" key="2">
    <source>
        <dbReference type="ARBA" id="ARBA00022630"/>
    </source>
</evidence>
<comment type="cofactor">
    <cofactor evidence="1">
        <name>(6R)-5,10-methylene-5,6,7,8-tetrahydrofolate</name>
        <dbReference type="ChEBI" id="CHEBI:15636"/>
    </cofactor>
</comment>
<dbReference type="PANTHER" id="PTHR11455">
    <property type="entry name" value="CRYPTOCHROME"/>
    <property type="match status" value="1"/>
</dbReference>
<dbReference type="PROSITE" id="PS51645">
    <property type="entry name" value="PHR_CRY_ALPHA_BETA"/>
    <property type="match status" value="1"/>
</dbReference>
<dbReference type="GO" id="GO:0071949">
    <property type="term" value="F:FAD binding"/>
    <property type="evidence" value="ECO:0007669"/>
    <property type="project" value="TreeGrafter"/>
</dbReference>
<dbReference type="InterPro" id="IPR005101">
    <property type="entry name" value="Cryptochr/Photolyase_FAD-bd"/>
</dbReference>
<dbReference type="InterPro" id="IPR036155">
    <property type="entry name" value="Crypto/Photolyase_N_sf"/>
</dbReference>
<evidence type="ECO:0000313" key="8">
    <source>
        <dbReference type="EMBL" id="NNT73091.1"/>
    </source>
</evidence>
<dbReference type="PROSITE" id="PS00394">
    <property type="entry name" value="DNA_PHOTOLYASES_1_1"/>
    <property type="match status" value="1"/>
</dbReference>
<accession>A0A7Y3RAW5</accession>
<dbReference type="GO" id="GO:0006950">
    <property type="term" value="P:response to stress"/>
    <property type="evidence" value="ECO:0007669"/>
    <property type="project" value="UniProtKB-ARBA"/>
</dbReference>
<dbReference type="InterPro" id="IPR018394">
    <property type="entry name" value="DNA_photolyase_1_CS_C"/>
</dbReference>
<dbReference type="Proteomes" id="UP000536509">
    <property type="component" value="Unassembled WGS sequence"/>
</dbReference>
<dbReference type="Gene3D" id="1.10.579.10">
    <property type="entry name" value="DNA Cyclobutane Dipyrimidine Photolyase, subunit A, domain 3"/>
    <property type="match status" value="1"/>
</dbReference>
<dbReference type="GO" id="GO:0009416">
    <property type="term" value="P:response to light stimulus"/>
    <property type="evidence" value="ECO:0007669"/>
    <property type="project" value="TreeGrafter"/>
</dbReference>
<comment type="caution">
    <text evidence="8">The sequence shown here is derived from an EMBL/GenBank/DDBJ whole genome shotgun (WGS) entry which is preliminary data.</text>
</comment>
<evidence type="ECO:0000256" key="4">
    <source>
        <dbReference type="ARBA" id="ARBA00022991"/>
    </source>
</evidence>
<dbReference type="GO" id="GO:0003904">
    <property type="term" value="F:deoxyribodipyrimidine photo-lyase activity"/>
    <property type="evidence" value="ECO:0007669"/>
    <property type="project" value="TreeGrafter"/>
</dbReference>
<dbReference type="GO" id="GO:0006139">
    <property type="term" value="P:nucleobase-containing compound metabolic process"/>
    <property type="evidence" value="ECO:0007669"/>
    <property type="project" value="UniProtKB-ARBA"/>
</dbReference>
<dbReference type="RefSeq" id="WP_171223253.1">
    <property type="nucleotide sequence ID" value="NZ_CP121446.1"/>
</dbReference>
<dbReference type="Gene3D" id="1.25.40.80">
    <property type="match status" value="1"/>
</dbReference>
<comment type="similarity">
    <text evidence="6">Belongs to the DNA photolyase family.</text>
</comment>
<feature type="binding site" evidence="5">
    <location>
        <position position="211"/>
    </location>
    <ligand>
        <name>FAD</name>
        <dbReference type="ChEBI" id="CHEBI:57692"/>
    </ligand>
</feature>
<dbReference type="EMBL" id="JABEVX010000010">
    <property type="protein sequence ID" value="NNT73091.1"/>
    <property type="molecule type" value="Genomic_DNA"/>
</dbReference>
<keyword evidence="9" id="KW-1185">Reference proteome</keyword>
<dbReference type="PANTHER" id="PTHR11455:SF9">
    <property type="entry name" value="CRYPTOCHROME CIRCADIAN CLOCK 5 ISOFORM X1"/>
    <property type="match status" value="1"/>
</dbReference>
<dbReference type="Pfam" id="PF00875">
    <property type="entry name" value="DNA_photolyase"/>
    <property type="match status" value="1"/>
</dbReference>
<keyword evidence="4 6" id="KW-0157">Chromophore</keyword>
<evidence type="ECO:0000256" key="3">
    <source>
        <dbReference type="ARBA" id="ARBA00022827"/>
    </source>
</evidence>
<dbReference type="InterPro" id="IPR006050">
    <property type="entry name" value="DNA_photolyase_N"/>
</dbReference>
<keyword evidence="2 5" id="KW-0285">Flavoprotein</keyword>
<evidence type="ECO:0000256" key="5">
    <source>
        <dbReference type="PIRSR" id="PIRSR602081-1"/>
    </source>
</evidence>
<evidence type="ECO:0000256" key="1">
    <source>
        <dbReference type="ARBA" id="ARBA00001932"/>
    </source>
</evidence>
<dbReference type="SUPFAM" id="SSF48173">
    <property type="entry name" value="Cryptochrome/photolyase FAD-binding domain"/>
    <property type="match status" value="1"/>
</dbReference>
<dbReference type="InterPro" id="IPR014729">
    <property type="entry name" value="Rossmann-like_a/b/a_fold"/>
</dbReference>
<proteinExistence type="inferred from homology"/>
<protein>
    <submittedName>
        <fullName evidence="8">Deoxyribodipyrimidine photo-lyase</fullName>
    </submittedName>
</protein>
<comment type="cofactor">
    <cofactor evidence="5">
        <name>FAD</name>
        <dbReference type="ChEBI" id="CHEBI:57692"/>
    </cofactor>
    <text evidence="5">Binds 1 FAD per subunit.</text>
</comment>
<reference evidence="8 9" key="1">
    <citation type="submission" date="2020-05" db="EMBL/GenBank/DDBJ databases">
        <title>Draft genome of Flavobacterium sp. IMCC34852.</title>
        <authorList>
            <person name="Song J."/>
            <person name="Cho J.-C."/>
        </authorList>
    </citation>
    <scope>NUCLEOTIDE SEQUENCE [LARGE SCALE GENOMIC DNA]</scope>
    <source>
        <strain evidence="8 9">IMCC34852</strain>
    </source>
</reference>
<name>A0A7Y3RAW5_9FLAO</name>
<dbReference type="Gene3D" id="3.40.50.620">
    <property type="entry name" value="HUPs"/>
    <property type="match status" value="1"/>
</dbReference>
<dbReference type="GO" id="GO:0003677">
    <property type="term" value="F:DNA binding"/>
    <property type="evidence" value="ECO:0007669"/>
    <property type="project" value="TreeGrafter"/>
</dbReference>
<keyword evidence="8" id="KW-0456">Lyase</keyword>
<keyword evidence="3 5" id="KW-0274">FAD</keyword>
<dbReference type="PRINTS" id="PR00147">
    <property type="entry name" value="DNAPHOTLYASE"/>
</dbReference>
<dbReference type="AlphaFoldDB" id="A0A7Y3RAW5"/>
<evidence type="ECO:0000256" key="6">
    <source>
        <dbReference type="RuleBase" id="RU004182"/>
    </source>
</evidence>
<sequence length="488" mass="57401">MNIVWFKRDLRLHDHEALHRALEASGKVLLLYILEPSLVNDHHYSQRHFDFIKQSLEELQSELLPYHTQILIVEEEAFTVFKKLIELIPIRGIYSHQETGIKVTYERDLAIAEILKEHGIPWYEFITNGVIRGLQNRKHWKEDWYDFMEKPCFQFKADSRSFIKYRELEAIENFFSVPNLKTEKSTPFQKGGTKTGWRYLSSFLEERVENYSRHISKPEAARKGCSRLSPYIAWGNLSIRQVYQAAILKAKSGKNNRQIANFASRLRWQAHFIQKFEMECEMEFVAVNKGYRHLKQMVKEDWHLAWTRGKTGVPIVDACMRCLNTTGYLNFRMRALVVSFYTHHLFQPWQNCSPHLAQQFLDFEPGIHYPQIQMQAGVTGINTLRVYNPVKNSLEHGPEGEFIKKWVPELALLPIPFLHEPWKLTPIEQVFHDFIPGKNYPLPIVNLEEARKKSSDFFWGMRKETAVKTDSKRVLEKHIIPNSANQEA</sequence>
<dbReference type="InterPro" id="IPR002081">
    <property type="entry name" value="Cryptochrome/DNA_photolyase_1"/>
</dbReference>
<feature type="binding site" evidence="5">
    <location>
        <position position="262"/>
    </location>
    <ligand>
        <name>FAD</name>
        <dbReference type="ChEBI" id="CHEBI:57692"/>
    </ligand>
</feature>
<evidence type="ECO:0000259" key="7">
    <source>
        <dbReference type="PROSITE" id="PS51645"/>
    </source>
</evidence>
<feature type="domain" description="Photolyase/cryptochrome alpha/beta" evidence="7">
    <location>
        <begin position="1"/>
        <end position="130"/>
    </location>
</feature>
<dbReference type="InterPro" id="IPR036134">
    <property type="entry name" value="Crypto/Photolyase_FAD-like_sf"/>
</dbReference>